<dbReference type="GO" id="GO:0016787">
    <property type="term" value="F:hydrolase activity"/>
    <property type="evidence" value="ECO:0007669"/>
    <property type="project" value="UniProtKB-KW"/>
</dbReference>
<evidence type="ECO:0000256" key="4">
    <source>
        <dbReference type="ARBA" id="ARBA00022840"/>
    </source>
</evidence>
<keyword evidence="5" id="KW-0175">Coiled coil</keyword>
<dbReference type="GO" id="GO:0070478">
    <property type="term" value="P:nuclear-transcribed mRNA catabolic process, 3'-5' exonucleolytic nonsense-mediated decay"/>
    <property type="evidence" value="ECO:0007669"/>
    <property type="project" value="TreeGrafter"/>
</dbReference>
<dbReference type="InterPro" id="IPR050699">
    <property type="entry name" value="RNA-DNA_Helicase"/>
</dbReference>
<dbReference type="PANTHER" id="PTHR12131:SF1">
    <property type="entry name" value="ATP-DEPENDENT RNA HELICASE SUPV3L1, MITOCHONDRIAL-RELATED"/>
    <property type="match status" value="1"/>
</dbReference>
<organism evidence="8">
    <name type="scientific">viral metagenome</name>
    <dbReference type="NCBI Taxonomy" id="1070528"/>
    <lineage>
        <taxon>unclassified sequences</taxon>
        <taxon>metagenomes</taxon>
        <taxon>organismal metagenomes</taxon>
    </lineage>
</organism>
<dbReference type="SUPFAM" id="SSF52540">
    <property type="entry name" value="P-loop containing nucleoside triphosphate hydrolases"/>
    <property type="match status" value="1"/>
</dbReference>
<dbReference type="InterPro" id="IPR011545">
    <property type="entry name" value="DEAD/DEAH_box_helicase_dom"/>
</dbReference>
<evidence type="ECO:0000256" key="1">
    <source>
        <dbReference type="ARBA" id="ARBA00022741"/>
    </source>
</evidence>
<dbReference type="SMART" id="SM00490">
    <property type="entry name" value="HELICc"/>
    <property type="match status" value="1"/>
</dbReference>
<evidence type="ECO:0008006" key="9">
    <source>
        <dbReference type="Google" id="ProtNLM"/>
    </source>
</evidence>
<dbReference type="SMART" id="SM00487">
    <property type="entry name" value="DEXDc"/>
    <property type="match status" value="1"/>
</dbReference>
<dbReference type="GO" id="GO:0055087">
    <property type="term" value="C:Ski complex"/>
    <property type="evidence" value="ECO:0007669"/>
    <property type="project" value="TreeGrafter"/>
</dbReference>
<keyword evidence="2" id="KW-0378">Hydrolase</keyword>
<dbReference type="Gene3D" id="3.40.50.300">
    <property type="entry name" value="P-loop containing nucleotide triphosphate hydrolases"/>
    <property type="match status" value="2"/>
</dbReference>
<dbReference type="Pfam" id="PF00270">
    <property type="entry name" value="DEAD"/>
    <property type="match status" value="1"/>
</dbReference>
<feature type="domain" description="Helicase C-terminal" evidence="7">
    <location>
        <begin position="290"/>
        <end position="499"/>
    </location>
</feature>
<dbReference type="EMBL" id="MN738822">
    <property type="protein sequence ID" value="QHT37910.1"/>
    <property type="molecule type" value="Genomic_DNA"/>
</dbReference>
<evidence type="ECO:0000313" key="8">
    <source>
        <dbReference type="EMBL" id="QHT37910.1"/>
    </source>
</evidence>
<dbReference type="GO" id="GO:0004386">
    <property type="term" value="F:helicase activity"/>
    <property type="evidence" value="ECO:0007669"/>
    <property type="project" value="UniProtKB-KW"/>
</dbReference>
<evidence type="ECO:0000256" key="5">
    <source>
        <dbReference type="SAM" id="Coils"/>
    </source>
</evidence>
<proteinExistence type="predicted"/>
<dbReference type="InterPro" id="IPR027417">
    <property type="entry name" value="P-loop_NTPase"/>
</dbReference>
<reference evidence="8" key="1">
    <citation type="journal article" date="2020" name="Nature">
        <title>Giant virus diversity and host interactions through global metagenomics.</title>
        <authorList>
            <person name="Schulz F."/>
            <person name="Roux S."/>
            <person name="Paez-Espino D."/>
            <person name="Jungbluth S."/>
            <person name="Walsh D.A."/>
            <person name="Denef V.J."/>
            <person name="McMahon K.D."/>
            <person name="Konstantinidis K.T."/>
            <person name="Eloe-Fadrosh E.A."/>
            <person name="Kyrpides N.C."/>
            <person name="Woyke T."/>
        </authorList>
    </citation>
    <scope>NUCLEOTIDE SEQUENCE</scope>
    <source>
        <strain evidence="8">GVMAG-S-ERX556049-19</strain>
    </source>
</reference>
<evidence type="ECO:0000256" key="3">
    <source>
        <dbReference type="ARBA" id="ARBA00022806"/>
    </source>
</evidence>
<dbReference type="GO" id="GO:0003676">
    <property type="term" value="F:nucleic acid binding"/>
    <property type="evidence" value="ECO:0007669"/>
    <property type="project" value="InterPro"/>
</dbReference>
<dbReference type="AlphaFoldDB" id="A0A6C0FDD8"/>
<dbReference type="InterPro" id="IPR014001">
    <property type="entry name" value="Helicase_ATP-bd"/>
</dbReference>
<dbReference type="Gene3D" id="1.10.3380.30">
    <property type="match status" value="1"/>
</dbReference>
<dbReference type="PANTHER" id="PTHR12131">
    <property type="entry name" value="ATP-DEPENDENT RNA AND DNA HELICASE"/>
    <property type="match status" value="1"/>
</dbReference>
<keyword evidence="1" id="KW-0547">Nucleotide-binding</keyword>
<keyword evidence="3" id="KW-0347">Helicase</keyword>
<evidence type="ECO:0000259" key="6">
    <source>
        <dbReference type="PROSITE" id="PS51192"/>
    </source>
</evidence>
<accession>A0A6C0FDD8</accession>
<feature type="coiled-coil region" evidence="5">
    <location>
        <begin position="566"/>
        <end position="593"/>
    </location>
</feature>
<dbReference type="PROSITE" id="PS51194">
    <property type="entry name" value="HELICASE_CTER"/>
    <property type="match status" value="1"/>
</dbReference>
<dbReference type="GO" id="GO:0005524">
    <property type="term" value="F:ATP binding"/>
    <property type="evidence" value="ECO:0007669"/>
    <property type="project" value="UniProtKB-KW"/>
</dbReference>
<dbReference type="InterPro" id="IPR001650">
    <property type="entry name" value="Helicase_C-like"/>
</dbReference>
<evidence type="ECO:0000256" key="2">
    <source>
        <dbReference type="ARBA" id="ARBA00022801"/>
    </source>
</evidence>
<sequence>MVVICNKPYPNKSEYDEYFQQYSFPLSDFQKYAIQGIIQGQHALVTAHTGSGKTLPAEFAIQHFAKQNKKVIYTSPIKALSNQKFHDFSQKFPEISFGLFTGDIKTNPDADVLIMTTEILMNYLFTSLNKENSKVGLQFEIDIKNDLACVVFDEVHYINDVDRGQVWEKTILMLPLHVQMVMLSATIDNPQGFAKWCEKGLLDNGGKEVYLASTNHRVVPLTHYSFMTHTESVFKHIRDKVIQKEIKDNTNKILLLQDSNGNFNENNYKIINKIEKYYNNNHQYMKRKHVLNQLATHLRNHEMLPAIVFIFSRKQVEACANDITVPLLEFDSKVAYTVKHECDQIVRKLPNFQEYLDLPEYNHLVSLLEKGIGIHHSGMIPILREIVELMISKKYIKMLFATESFAIGLDCPIKTAVFMSMKKFDGHGERYLHAHEYTQMAGRAGRRGIDKLGYIVHCNNLYDTPSQYEYKKILGGVPQTLVSKYYISYGLILNLLKNGQTSNFHSFSEKSMIYNEIQSCIVSQKKELEKFIDEMKHTNRLKTPESICDMYLEQEEKYKTGSNNHRKKADKEMKRMRAEYIDVENDCKNYKKHKEQNKLIEKHKQDIDYTEQFIQNNTANICSILLNNKFMICSSDTLCNNYILDSHYELTGLGIIASNIAEIHPLIVTELLESWSYFKDFEPIQIVGLFSCFTNIRLPDDEKLHFVECEDEFVKQHVQLVKDKYIHYDTLEGDLYLQTGINYEDAMMYDMIDLSMKWCLCENELSCRKFIEYEVKEMNISIGDFTKAMLKIVTISKEWINVFEQLGHVEAQHKFSLIEPMILKYVTTSQSLYV</sequence>
<feature type="domain" description="Helicase ATP-binding" evidence="6">
    <location>
        <begin position="34"/>
        <end position="205"/>
    </location>
</feature>
<keyword evidence="4" id="KW-0067">ATP-binding</keyword>
<name>A0A6C0FDD8_9ZZZZ</name>
<dbReference type="PROSITE" id="PS51192">
    <property type="entry name" value="HELICASE_ATP_BIND_1"/>
    <property type="match status" value="1"/>
</dbReference>
<protein>
    <recommendedName>
        <fullName evidence="9">Helicase</fullName>
    </recommendedName>
</protein>
<evidence type="ECO:0000259" key="7">
    <source>
        <dbReference type="PROSITE" id="PS51194"/>
    </source>
</evidence>